<dbReference type="AlphaFoldDB" id="A0A7W6EZS8"/>
<evidence type="ECO:0000256" key="1">
    <source>
        <dbReference type="SAM" id="SignalP"/>
    </source>
</evidence>
<reference evidence="2 3" key="1">
    <citation type="submission" date="2020-08" db="EMBL/GenBank/DDBJ databases">
        <title>Genomic Encyclopedia of Type Strains, Phase IV (KMG-IV): sequencing the most valuable type-strain genomes for metagenomic binning, comparative biology and taxonomic classification.</title>
        <authorList>
            <person name="Goeker M."/>
        </authorList>
    </citation>
    <scope>NUCLEOTIDE SEQUENCE [LARGE SCALE GENOMIC DNA]</scope>
    <source>
        <strain evidence="2 3">DSM 14878</strain>
    </source>
</reference>
<keyword evidence="1" id="KW-0732">Signal</keyword>
<protein>
    <submittedName>
        <fullName evidence="2">Uncharacterized protein</fullName>
    </submittedName>
</protein>
<organism evidence="2 3">
    <name type="scientific">Brevundimonas mediterranea</name>
    <dbReference type="NCBI Taxonomy" id="74329"/>
    <lineage>
        <taxon>Bacteria</taxon>
        <taxon>Pseudomonadati</taxon>
        <taxon>Pseudomonadota</taxon>
        <taxon>Alphaproteobacteria</taxon>
        <taxon>Caulobacterales</taxon>
        <taxon>Caulobacteraceae</taxon>
        <taxon>Brevundimonas</taxon>
    </lineage>
</organism>
<dbReference type="RefSeq" id="WP_246331596.1">
    <property type="nucleotide sequence ID" value="NZ_JACIDA010000001.1"/>
</dbReference>
<dbReference type="Proteomes" id="UP000532936">
    <property type="component" value="Unassembled WGS sequence"/>
</dbReference>
<accession>A0A7W6EZS8</accession>
<feature type="signal peptide" evidence="1">
    <location>
        <begin position="1"/>
        <end position="22"/>
    </location>
</feature>
<sequence>MKSTVRLAAVGAVLALSALSAAATAKAPGLMYHRTFYSDETLTTQVGFYRDRCVNGNVTASPVNGTTSPYYTLEAIGSCPGGYW</sequence>
<feature type="chain" id="PRO_5031047124" evidence="1">
    <location>
        <begin position="23"/>
        <end position="84"/>
    </location>
</feature>
<evidence type="ECO:0000313" key="3">
    <source>
        <dbReference type="Proteomes" id="UP000532936"/>
    </source>
</evidence>
<gene>
    <name evidence="2" type="ORF">GGR11_001522</name>
</gene>
<name>A0A7W6EZS8_9CAUL</name>
<proteinExistence type="predicted"/>
<comment type="caution">
    <text evidence="2">The sequence shown here is derived from an EMBL/GenBank/DDBJ whole genome shotgun (WGS) entry which is preliminary data.</text>
</comment>
<dbReference type="EMBL" id="JACIDA010000001">
    <property type="protein sequence ID" value="MBB3872008.1"/>
    <property type="molecule type" value="Genomic_DNA"/>
</dbReference>
<evidence type="ECO:0000313" key="2">
    <source>
        <dbReference type="EMBL" id="MBB3872008.1"/>
    </source>
</evidence>